<accession>A0A9P0DD74</accession>
<evidence type="ECO:0000256" key="5">
    <source>
        <dbReference type="ARBA" id="ARBA00019072"/>
    </source>
</evidence>
<proteinExistence type="inferred from homology"/>
<dbReference type="AlphaFoldDB" id="A0A9P0DD74"/>
<comment type="similarity">
    <text evidence="2">Belongs to the asfivirus DP71L family.</text>
</comment>
<sequence>MWNSSSSVSHPKPCWGFLPSTFQNQHRNFCLGISDFSTVREKCLRNQNSDKHDKQFQYHQPTARGFSPYKYNCHSDVNVDGSSINVSVLNTEYSSENSSHRNSPIMDVMVDKHCNMVHSLNPYPEDSNKWSSTRSSICDIEKCRKRNKKCLKRKAKNKHLKQSIQDIQEMMDITSDPDVSMSILNSNISLDSSETLNLADFIVNARISVEEESPVSETCNPKEQLLTITSYSPPKITYLRRDRQYSIAESEDSFIVFDGGSDEESEFDSSSHFSDKSKCDSTSDPEEYSSLFTIPSKKVRFAEEDKLCELHPMIHWSYAYQSARKGPWEQYARDRDRFNKRIIETENILSPILNLNHRKKVYKQRYEGKDKLMC</sequence>
<evidence type="ECO:0000313" key="14">
    <source>
        <dbReference type="EMBL" id="CAH1117656.1"/>
    </source>
</evidence>
<keyword evidence="15" id="KW-1185">Reference proteome</keyword>
<keyword evidence="8" id="KW-1114">Inhibition of host interferon signaling pathway by virus</keyword>
<evidence type="ECO:0000256" key="12">
    <source>
        <dbReference type="ARBA" id="ARBA00031298"/>
    </source>
</evidence>
<dbReference type="Pfam" id="PF10488">
    <property type="entry name" value="PP1c_bdg"/>
    <property type="match status" value="1"/>
</dbReference>
<dbReference type="OrthoDB" id="5976067at2759"/>
<dbReference type="GO" id="GO:0039502">
    <property type="term" value="P:symbiont-mediated suppression of host type I interferon-mediated signaling pathway"/>
    <property type="evidence" value="ECO:0007669"/>
    <property type="project" value="UniProtKB-KW"/>
</dbReference>
<evidence type="ECO:0000313" key="15">
    <source>
        <dbReference type="Proteomes" id="UP001153737"/>
    </source>
</evidence>
<organism evidence="14 15">
    <name type="scientific">Phaedon cochleariae</name>
    <name type="common">Mustard beetle</name>
    <dbReference type="NCBI Taxonomy" id="80249"/>
    <lineage>
        <taxon>Eukaryota</taxon>
        <taxon>Metazoa</taxon>
        <taxon>Ecdysozoa</taxon>
        <taxon>Arthropoda</taxon>
        <taxon>Hexapoda</taxon>
        <taxon>Insecta</taxon>
        <taxon>Pterygota</taxon>
        <taxon>Neoptera</taxon>
        <taxon>Endopterygota</taxon>
        <taxon>Coleoptera</taxon>
        <taxon>Polyphaga</taxon>
        <taxon>Cucujiformia</taxon>
        <taxon>Chrysomeloidea</taxon>
        <taxon>Chrysomelidae</taxon>
        <taxon>Chrysomelinae</taxon>
        <taxon>Chrysomelini</taxon>
        <taxon>Phaedon</taxon>
    </lineage>
</organism>
<evidence type="ECO:0000256" key="11">
    <source>
        <dbReference type="ARBA" id="ARBA00023280"/>
    </source>
</evidence>
<reference evidence="14" key="1">
    <citation type="submission" date="2022-01" db="EMBL/GenBank/DDBJ databases">
        <authorList>
            <person name="King R."/>
        </authorList>
    </citation>
    <scope>NUCLEOTIDE SEQUENCE</scope>
</reference>
<dbReference type="GO" id="GO:0051246">
    <property type="term" value="P:regulation of protein metabolic process"/>
    <property type="evidence" value="ECO:0007669"/>
    <property type="project" value="UniProtKB-ARBA"/>
</dbReference>
<evidence type="ECO:0000256" key="3">
    <source>
        <dbReference type="ARBA" id="ARBA00010161"/>
    </source>
</evidence>
<dbReference type="GO" id="GO:0000164">
    <property type="term" value="C:protein phosphatase type 1 complex"/>
    <property type="evidence" value="ECO:0007669"/>
    <property type="project" value="TreeGrafter"/>
</dbReference>
<keyword evidence="6" id="KW-0945">Host-virus interaction</keyword>
<comment type="similarity">
    <text evidence="3">Belongs to the PPP1R15 family.</text>
</comment>
<evidence type="ECO:0000259" key="13">
    <source>
        <dbReference type="Pfam" id="PF10488"/>
    </source>
</evidence>
<dbReference type="PANTHER" id="PTHR16489:SF12">
    <property type="entry name" value="GH11727P"/>
    <property type="match status" value="1"/>
</dbReference>
<evidence type="ECO:0000256" key="4">
    <source>
        <dbReference type="ARBA" id="ARBA00011204"/>
    </source>
</evidence>
<dbReference type="GO" id="GO:0034976">
    <property type="term" value="P:response to endoplasmic reticulum stress"/>
    <property type="evidence" value="ECO:0007669"/>
    <property type="project" value="TreeGrafter"/>
</dbReference>
<evidence type="ECO:0000256" key="6">
    <source>
        <dbReference type="ARBA" id="ARBA00022581"/>
    </source>
</evidence>
<name>A0A9P0DD74_PHACE</name>
<evidence type="ECO:0000256" key="1">
    <source>
        <dbReference type="ARBA" id="ARBA00003756"/>
    </source>
</evidence>
<gene>
    <name evidence="14" type="ORF">PHAECO_LOCUS2111</name>
</gene>
<comment type="function">
    <text evidence="1">Interacts with the host phosphatase PP1 catalytic subunit (PPP1CB) and recruits it to dephosphorylate EIF2S1/eIF2alpha and therefore restores the host translation that has been shut-down by the host. Also inhibits the EIF2S1/eIF2alpha-ATF4-DDIT3/CHOP pathway.</text>
</comment>
<dbReference type="PANTHER" id="PTHR16489">
    <property type="entry name" value="GH11727P"/>
    <property type="match status" value="1"/>
</dbReference>
<reference evidence="14" key="2">
    <citation type="submission" date="2022-10" db="EMBL/GenBank/DDBJ databases">
        <authorList>
            <consortium name="ENA_rothamsted_submissions"/>
            <consortium name="culmorum"/>
            <person name="King R."/>
        </authorList>
    </citation>
    <scope>NUCLEOTIDE SEQUENCE</scope>
</reference>
<evidence type="ECO:0000256" key="7">
    <source>
        <dbReference type="ARBA" id="ARBA00022632"/>
    </source>
</evidence>
<dbReference type="GO" id="GO:0019888">
    <property type="term" value="F:protein phosphatase regulator activity"/>
    <property type="evidence" value="ECO:0007669"/>
    <property type="project" value="TreeGrafter"/>
</dbReference>
<keyword evidence="9" id="KW-0426">Late protein</keyword>
<dbReference type="InterPro" id="IPR051254">
    <property type="entry name" value="PPP1R15"/>
</dbReference>
<evidence type="ECO:0000256" key="8">
    <source>
        <dbReference type="ARBA" id="ARBA00022830"/>
    </source>
</evidence>
<comment type="subunit">
    <text evidence="4">Interacts (via C-terminus) with host PPP1CB.</text>
</comment>
<keyword evidence="7" id="KW-1090">Inhibition of host innate immune response by virus</keyword>
<evidence type="ECO:0000256" key="10">
    <source>
        <dbReference type="ARBA" id="ARBA00023258"/>
    </source>
</evidence>
<dbReference type="EMBL" id="OU896716">
    <property type="protein sequence ID" value="CAH1117656.1"/>
    <property type="molecule type" value="Genomic_DNA"/>
</dbReference>
<protein>
    <recommendedName>
        <fullName evidence="5">Protein DP71L</fullName>
    </recommendedName>
    <alternativeName>
        <fullName evidence="12">MyD116 homolog</fullName>
    </alternativeName>
</protein>
<keyword evidence="10" id="KW-0922">Interferon antiviral system evasion</keyword>
<evidence type="ECO:0000256" key="9">
    <source>
        <dbReference type="ARBA" id="ARBA00022921"/>
    </source>
</evidence>
<dbReference type="InterPro" id="IPR019523">
    <property type="entry name" value="Prot_Pase1_reg-su15A/B_C"/>
</dbReference>
<dbReference type="GO" id="GO:0005783">
    <property type="term" value="C:endoplasmic reticulum"/>
    <property type="evidence" value="ECO:0007669"/>
    <property type="project" value="TreeGrafter"/>
</dbReference>
<dbReference type="Proteomes" id="UP001153737">
    <property type="component" value="Chromosome 10"/>
</dbReference>
<evidence type="ECO:0000256" key="2">
    <source>
        <dbReference type="ARBA" id="ARBA00007512"/>
    </source>
</evidence>
<keyword evidence="11" id="KW-0899">Viral immunoevasion</keyword>
<feature type="domain" description="Protein phosphatase 1 regulatory subunit 15A/B C-terminal" evidence="13">
    <location>
        <begin position="319"/>
        <end position="363"/>
    </location>
</feature>